<dbReference type="InterPro" id="IPR012899">
    <property type="entry name" value="LTXXQ"/>
</dbReference>
<dbReference type="InterPro" id="IPR052211">
    <property type="entry name" value="Cpx_auxiliary_protein"/>
</dbReference>
<proteinExistence type="inferred from homology"/>
<comment type="subcellular location">
    <subcellularLocation>
        <location evidence="1">Periplasm</location>
    </subcellularLocation>
</comment>
<evidence type="ECO:0000256" key="3">
    <source>
        <dbReference type="ARBA" id="ARBA00022729"/>
    </source>
</evidence>
<dbReference type="Pfam" id="PF07813">
    <property type="entry name" value="LTXXQ"/>
    <property type="match status" value="1"/>
</dbReference>
<feature type="signal peptide" evidence="5">
    <location>
        <begin position="1"/>
        <end position="21"/>
    </location>
</feature>
<keyword evidence="3 5" id="KW-0732">Signal</keyword>
<dbReference type="PANTHER" id="PTHR38102">
    <property type="entry name" value="PERIPLASMIC CHAPERONE SPY"/>
    <property type="match status" value="1"/>
</dbReference>
<keyword evidence="4" id="KW-0574">Periplasm</keyword>
<dbReference type="EMBL" id="FNVA01000008">
    <property type="protein sequence ID" value="SEG66194.1"/>
    <property type="molecule type" value="Genomic_DNA"/>
</dbReference>
<evidence type="ECO:0000256" key="5">
    <source>
        <dbReference type="SAM" id="SignalP"/>
    </source>
</evidence>
<feature type="chain" id="PRO_5009294270" evidence="5">
    <location>
        <begin position="22"/>
        <end position="148"/>
    </location>
</feature>
<keyword evidence="7" id="KW-1185">Reference proteome</keyword>
<evidence type="ECO:0000256" key="1">
    <source>
        <dbReference type="ARBA" id="ARBA00004418"/>
    </source>
</evidence>
<dbReference type="PANTHER" id="PTHR38102:SF1">
    <property type="entry name" value="PERIPLASMIC CHAPERONE SPY"/>
    <property type="match status" value="1"/>
</dbReference>
<sequence>MNRTAITIACAGAVVATAVFAAGAQEPGARAQEFVLRRMEHRLGLTDGQREQIRGIVKTEQPVIVDLARRVHALNEELQGQPGFDEAQVRAFAKAHESTAEDVLVEREKIRTEVLQVLTPEQREKLQEMRAERVSQLVDRLSALQNQF</sequence>
<protein>
    <submittedName>
        <fullName evidence="6">Protein CpxP</fullName>
    </submittedName>
</protein>
<dbReference type="GO" id="GO:0030288">
    <property type="term" value="C:outer membrane-bounded periplasmic space"/>
    <property type="evidence" value="ECO:0007669"/>
    <property type="project" value="TreeGrafter"/>
</dbReference>
<dbReference type="RefSeq" id="WP_103934953.1">
    <property type="nucleotide sequence ID" value="NZ_FNVA01000008.1"/>
</dbReference>
<evidence type="ECO:0000256" key="4">
    <source>
        <dbReference type="ARBA" id="ARBA00022764"/>
    </source>
</evidence>
<evidence type="ECO:0000256" key="2">
    <source>
        <dbReference type="ARBA" id="ARBA00008441"/>
    </source>
</evidence>
<dbReference type="GO" id="GO:0051082">
    <property type="term" value="F:unfolded protein binding"/>
    <property type="evidence" value="ECO:0007669"/>
    <property type="project" value="TreeGrafter"/>
</dbReference>
<name>A0A1H6BZQ9_9BACT</name>
<reference evidence="6 7" key="1">
    <citation type="submission" date="2016-10" db="EMBL/GenBank/DDBJ databases">
        <authorList>
            <person name="de Groot N.N."/>
        </authorList>
    </citation>
    <scope>NUCLEOTIDE SEQUENCE [LARGE SCALE GENOMIC DNA]</scope>
    <source>
        <strain evidence="6 7">DSM 22489</strain>
    </source>
</reference>
<accession>A0A1H6BZQ9</accession>
<dbReference type="AlphaFoldDB" id="A0A1H6BZQ9"/>
<dbReference type="Gene3D" id="1.20.120.1490">
    <property type="match status" value="1"/>
</dbReference>
<organism evidence="6 7">
    <name type="scientific">Bryocella elongata</name>
    <dbReference type="NCBI Taxonomy" id="863522"/>
    <lineage>
        <taxon>Bacteria</taxon>
        <taxon>Pseudomonadati</taxon>
        <taxon>Acidobacteriota</taxon>
        <taxon>Terriglobia</taxon>
        <taxon>Terriglobales</taxon>
        <taxon>Acidobacteriaceae</taxon>
        <taxon>Bryocella</taxon>
    </lineage>
</organism>
<dbReference type="Proteomes" id="UP000236728">
    <property type="component" value="Unassembled WGS sequence"/>
</dbReference>
<gene>
    <name evidence="6" type="ORF">SAMN05421819_4104</name>
</gene>
<evidence type="ECO:0000313" key="7">
    <source>
        <dbReference type="Proteomes" id="UP000236728"/>
    </source>
</evidence>
<evidence type="ECO:0000313" key="6">
    <source>
        <dbReference type="EMBL" id="SEG66194.1"/>
    </source>
</evidence>
<comment type="similarity">
    <text evidence="2">Belongs to the CpxP/Spy family.</text>
</comment>